<organism evidence="2 3">
    <name type="scientific">Termitidicoccus mucosus</name>
    <dbReference type="NCBI Taxonomy" id="1184151"/>
    <lineage>
        <taxon>Bacteria</taxon>
        <taxon>Pseudomonadati</taxon>
        <taxon>Verrucomicrobiota</taxon>
        <taxon>Opitutia</taxon>
        <taxon>Opitutales</taxon>
        <taxon>Opitutaceae</taxon>
        <taxon>Termitidicoccus</taxon>
    </lineage>
</organism>
<accession>A0A178IFV6</accession>
<dbReference type="Pfam" id="PF02470">
    <property type="entry name" value="MlaD"/>
    <property type="match status" value="1"/>
</dbReference>
<dbReference type="OrthoDB" id="9769132at2"/>
<dbReference type="AlphaFoldDB" id="A0A178IFV6"/>
<keyword evidence="3" id="KW-1185">Reference proteome</keyword>
<protein>
    <recommendedName>
        <fullName evidence="1">Mce/MlaD domain-containing protein</fullName>
    </recommendedName>
</protein>
<sequence length="331" mass="34559">MNQTQMTARVGLFFVVGVALIWIAWQALHDGGFSQKKGYQVTATFASLRELKPGDAVRMAGVPIGRVESVGLARGRAQAVLFVNDGVSIASDSTATIAMSGLIGSNYISLDLGTPAAAPVPAGGSLRTKDTPDLNQIMSEFGGIGQDIKNTIGQISGALGSGAEGGGGLIKTIEGMVNENRDKLAHTMTNLEEVTAKLRNGEGTLGKLINDPAAYDNLLAAVNEIKDAASGAKNFMNDAQGLFSQVKSGQGTLGVLLYDETAAENIRTSVANFRQLTEKLNNENSTFGQLITNDELVRDVKLTLRKVDRAMDGAADAGPITAVGVMAGALF</sequence>
<dbReference type="Proteomes" id="UP000078486">
    <property type="component" value="Unassembled WGS sequence"/>
</dbReference>
<evidence type="ECO:0000259" key="1">
    <source>
        <dbReference type="Pfam" id="PF02470"/>
    </source>
</evidence>
<evidence type="ECO:0000313" key="3">
    <source>
        <dbReference type="Proteomes" id="UP000078486"/>
    </source>
</evidence>
<dbReference type="RefSeq" id="WP_068772337.1">
    <property type="nucleotide sequence ID" value="NZ_CP109796.1"/>
</dbReference>
<feature type="domain" description="Mce/MlaD" evidence="1">
    <location>
        <begin position="37"/>
        <end position="112"/>
    </location>
</feature>
<dbReference type="STRING" id="1184151.AW736_21565"/>
<dbReference type="GO" id="GO:0005543">
    <property type="term" value="F:phospholipid binding"/>
    <property type="evidence" value="ECO:0007669"/>
    <property type="project" value="TreeGrafter"/>
</dbReference>
<evidence type="ECO:0000313" key="2">
    <source>
        <dbReference type="EMBL" id="OAM87979.1"/>
    </source>
</evidence>
<dbReference type="PANTHER" id="PTHR33371">
    <property type="entry name" value="INTERMEMBRANE PHOSPHOLIPID TRANSPORT SYSTEM BINDING PROTEIN MLAD-RELATED"/>
    <property type="match status" value="1"/>
</dbReference>
<dbReference type="EMBL" id="LRRQ01000152">
    <property type="protein sequence ID" value="OAM87979.1"/>
    <property type="molecule type" value="Genomic_DNA"/>
</dbReference>
<comment type="caution">
    <text evidence="2">The sequence shown here is derived from an EMBL/GenBank/DDBJ whole genome shotgun (WGS) entry which is preliminary data.</text>
</comment>
<reference evidence="2 3" key="1">
    <citation type="submission" date="2016-01" db="EMBL/GenBank/DDBJ databases">
        <title>High potential of lignocellulose degradation of a new Verrucomicrobia species.</title>
        <authorList>
            <person name="Wang Y."/>
            <person name="Shi Y."/>
            <person name="Qiu Z."/>
            <person name="Liu S."/>
            <person name="Yang H."/>
        </authorList>
    </citation>
    <scope>NUCLEOTIDE SEQUENCE [LARGE SCALE GENOMIC DNA]</scope>
    <source>
        <strain evidence="2 3">TSB47</strain>
    </source>
</reference>
<dbReference type="InterPro" id="IPR003399">
    <property type="entry name" value="Mce/MlaD"/>
</dbReference>
<dbReference type="InterPro" id="IPR052336">
    <property type="entry name" value="MlaD_Phospholipid_Transporter"/>
</dbReference>
<gene>
    <name evidence="2" type="ORF">AW736_21565</name>
</gene>
<dbReference type="GO" id="GO:0005548">
    <property type="term" value="F:phospholipid transporter activity"/>
    <property type="evidence" value="ECO:0007669"/>
    <property type="project" value="TreeGrafter"/>
</dbReference>
<dbReference type="PANTHER" id="PTHR33371:SF4">
    <property type="entry name" value="INTERMEMBRANE PHOSPHOLIPID TRANSPORT SYSTEM BINDING PROTEIN MLAD"/>
    <property type="match status" value="1"/>
</dbReference>
<proteinExistence type="predicted"/>
<name>A0A178IFV6_9BACT</name>